<proteinExistence type="predicted"/>
<dbReference type="PANTHER" id="PTHR14000:SF6">
    <property type="entry name" value="OS02G0631200 PROTEIN"/>
    <property type="match status" value="1"/>
</dbReference>
<accession>A0ABP0XTK6</accession>
<dbReference type="Pfam" id="PF12579">
    <property type="entry name" value="DUF3755"/>
    <property type="match status" value="1"/>
</dbReference>
<dbReference type="PANTHER" id="PTHR14000">
    <property type="entry name" value="FINGER CCCH DOMAIN PROTEIN, PUTATIVE (DUF3755)-RELATED"/>
    <property type="match status" value="1"/>
</dbReference>
<reference evidence="1 2" key="1">
    <citation type="submission" date="2024-03" db="EMBL/GenBank/DDBJ databases">
        <authorList>
            <person name="Gkanogiannis A."/>
            <person name="Becerra Lopez-Lavalle L."/>
        </authorList>
    </citation>
    <scope>NUCLEOTIDE SEQUENCE [LARGE SCALE GENOMIC DNA]</scope>
</reference>
<gene>
    <name evidence="1" type="ORF">CITCOLO1_LOCUS3069</name>
</gene>
<organism evidence="1 2">
    <name type="scientific">Citrullus colocynthis</name>
    <name type="common">colocynth</name>
    <dbReference type="NCBI Taxonomy" id="252529"/>
    <lineage>
        <taxon>Eukaryota</taxon>
        <taxon>Viridiplantae</taxon>
        <taxon>Streptophyta</taxon>
        <taxon>Embryophyta</taxon>
        <taxon>Tracheophyta</taxon>
        <taxon>Spermatophyta</taxon>
        <taxon>Magnoliopsida</taxon>
        <taxon>eudicotyledons</taxon>
        <taxon>Gunneridae</taxon>
        <taxon>Pentapetalae</taxon>
        <taxon>rosids</taxon>
        <taxon>fabids</taxon>
        <taxon>Cucurbitales</taxon>
        <taxon>Cucurbitaceae</taxon>
        <taxon>Benincaseae</taxon>
        <taxon>Citrullus</taxon>
    </lineage>
</organism>
<evidence type="ECO:0000313" key="2">
    <source>
        <dbReference type="Proteomes" id="UP001642487"/>
    </source>
</evidence>
<keyword evidence="2" id="KW-1185">Reference proteome</keyword>
<dbReference type="InterPro" id="IPR022228">
    <property type="entry name" value="DUF3755"/>
</dbReference>
<dbReference type="EMBL" id="OZ021744">
    <property type="protein sequence ID" value="CAK9311409.1"/>
    <property type="molecule type" value="Genomic_DNA"/>
</dbReference>
<protein>
    <submittedName>
        <fullName evidence="1">Uncharacterized protein</fullName>
    </submittedName>
</protein>
<dbReference type="Proteomes" id="UP001642487">
    <property type="component" value="Chromosome 10"/>
</dbReference>
<sequence>MTVTVAVEFNSRLLYCQTQSQSGLRRKVAPKKVGYASAEIPVRVTVNKRISNHGSRIQHGVSPGRNSTATTSSSEMMTMGNYFGVNNASAIMFSGNSSVVNNNNNHPVISQATNSSGSLLLDTVPGLKHDAGLAVEWSVEEQFKLEEGLVMFADEPSILRYIKIAATLRDKTVRDVALRCRWMTRKRRKPEEPIGKKVNNRKDKLVEPSLKINTPSAPGPSMAAYSHMMHHMNRKERTPSEVSEISSVAAHLLEQNAQAFSQITSNLSMYKLQDNIDLFCRTRNNIIAILNDMRGTPGIMSKMLPLPVSINEDLANRILPSTTWATTKKYKQEDDDDDDDDNDDVRLIGRLAPAVPLLPNQTKL</sequence>
<name>A0ABP0XTK6_9ROSI</name>
<evidence type="ECO:0000313" key="1">
    <source>
        <dbReference type="EMBL" id="CAK9311409.1"/>
    </source>
</evidence>